<name>A0A1C7MDK0_GRIFR</name>
<dbReference type="InterPro" id="IPR051055">
    <property type="entry name" value="PIF1_helicase"/>
</dbReference>
<dbReference type="AlphaFoldDB" id="A0A1C7MDK0"/>
<evidence type="ECO:0000313" key="4">
    <source>
        <dbReference type="Proteomes" id="UP000092993"/>
    </source>
</evidence>
<evidence type="ECO:0000256" key="1">
    <source>
        <dbReference type="RuleBase" id="RU363044"/>
    </source>
</evidence>
<comment type="similarity">
    <text evidence="1">Belongs to the helicase family.</text>
</comment>
<evidence type="ECO:0000313" key="3">
    <source>
        <dbReference type="EMBL" id="OBZ73064.1"/>
    </source>
</evidence>
<organism evidence="3 4">
    <name type="scientific">Grifola frondosa</name>
    <name type="common">Maitake</name>
    <name type="synonym">Polyporus frondosus</name>
    <dbReference type="NCBI Taxonomy" id="5627"/>
    <lineage>
        <taxon>Eukaryota</taxon>
        <taxon>Fungi</taxon>
        <taxon>Dikarya</taxon>
        <taxon>Basidiomycota</taxon>
        <taxon>Agaricomycotina</taxon>
        <taxon>Agaricomycetes</taxon>
        <taxon>Polyporales</taxon>
        <taxon>Grifolaceae</taxon>
        <taxon>Grifola</taxon>
    </lineage>
</organism>
<keyword evidence="1" id="KW-0227">DNA damage</keyword>
<dbReference type="PANTHER" id="PTHR47642:SF5">
    <property type="entry name" value="ATP-DEPENDENT DNA HELICASE"/>
    <property type="match status" value="1"/>
</dbReference>
<dbReference type="SUPFAM" id="SSF52540">
    <property type="entry name" value="P-loop containing nucleoside triphosphate hydrolases"/>
    <property type="match status" value="2"/>
</dbReference>
<dbReference type="GO" id="GO:0006281">
    <property type="term" value="P:DNA repair"/>
    <property type="evidence" value="ECO:0007669"/>
    <property type="project" value="UniProtKB-KW"/>
</dbReference>
<keyword evidence="1" id="KW-0378">Hydrolase</keyword>
<comment type="cofactor">
    <cofactor evidence="1">
        <name>Mg(2+)</name>
        <dbReference type="ChEBI" id="CHEBI:18420"/>
    </cofactor>
</comment>
<keyword evidence="1 3" id="KW-0347">Helicase</keyword>
<dbReference type="EMBL" id="LUGG01000007">
    <property type="protein sequence ID" value="OBZ73064.1"/>
    <property type="molecule type" value="Genomic_DNA"/>
</dbReference>
<comment type="catalytic activity">
    <reaction evidence="1">
        <text>ATP + H2O = ADP + phosphate + H(+)</text>
        <dbReference type="Rhea" id="RHEA:13065"/>
        <dbReference type="ChEBI" id="CHEBI:15377"/>
        <dbReference type="ChEBI" id="CHEBI:15378"/>
        <dbReference type="ChEBI" id="CHEBI:30616"/>
        <dbReference type="ChEBI" id="CHEBI:43474"/>
        <dbReference type="ChEBI" id="CHEBI:456216"/>
        <dbReference type="EC" id="5.6.2.3"/>
    </reaction>
</comment>
<gene>
    <name evidence="3" type="primary">pif1_7</name>
    <name evidence="3" type="ORF">A0H81_07240</name>
</gene>
<keyword evidence="1" id="KW-0233">DNA recombination</keyword>
<dbReference type="OrthoDB" id="2986975at2759"/>
<sequence length="836" mass="92859">MTMLVLFNPTGWRSGTDLRAENATWEKTFEHTEFEPQHVKVMQNMNVLYECLDARDDFAAQRRAAGETFAFGFMSNSHEDGGSADCAEAQEDKNTESDMAQLLSESGCEIGKHTMKIRTEMAHITNMMSTTRTSGKNNTGVALTSADAASLPYSNTSKTAVEWKALLDCAKRDEIARREGYVRTERKSRIDVVATGFVSVRAKETPVRVITQADWDRLIRHGLDTSRGPQDSRVQILHEVADTFSLNEEQLRAFEIAAMHLIHHSSEPLRMYLGGMGGTGKSRVVSSLTYYLVCCGEEYRFAVLGPTGSSASLIDGATYHSVLGFGHQSIDNSHASISALEKVRGRFSRVDLVFIDEVSMVSCSDLYRISSQLTKAFSNPEQSFGGKSVLLAGDFGQLPPAGGGQTPLYSDSVNAWSSAQKPHEQRNAIGKALWHSFTTVVILKQNMRQTGVSDEDNAFQTALSNMRYKCCTKEDIALLNRRVVPRANVDEILNTPRFRDVSIITARNSHRDAINKLKQQQYADTHGKCLHHFYSLDTWAKTPESSSVRATQRRNDRTFDPVRSTNSIDPAIQNALWNLAPSLTEHHAGILSLCVGMPVLLKSNEATELCVTNGAEAEVYGWNSSTLPSGKTVLDTLFVKLLKPPRAVQLEGLPVNVCTNCACKCRIACTMQTDDVVKISREQVTVLPNFAMTDFASQGRTRPTTYAPKFCRNHQSLYTVFSRSASLQGTVILEGFDEGKLRGGASSALRREFRELDILDDITCRRSKGMLPEGIVGGDRAELIRSYERVFRSEIASNSVRSFNTSHDPFKIFTDHVRGSVIMCDFGQHFQSFVWQ</sequence>
<dbReference type="GO" id="GO:0006310">
    <property type="term" value="P:DNA recombination"/>
    <property type="evidence" value="ECO:0007669"/>
    <property type="project" value="UniProtKB-KW"/>
</dbReference>
<dbReference type="InterPro" id="IPR027417">
    <property type="entry name" value="P-loop_NTPase"/>
</dbReference>
<dbReference type="Proteomes" id="UP000092993">
    <property type="component" value="Unassembled WGS sequence"/>
</dbReference>
<keyword evidence="1" id="KW-0547">Nucleotide-binding</keyword>
<protein>
    <recommendedName>
        <fullName evidence="1">ATP-dependent DNA helicase</fullName>
        <ecNumber evidence="1">5.6.2.3</ecNumber>
    </recommendedName>
</protein>
<evidence type="ECO:0000259" key="2">
    <source>
        <dbReference type="Pfam" id="PF05970"/>
    </source>
</evidence>
<comment type="caution">
    <text evidence="3">The sequence shown here is derived from an EMBL/GenBank/DDBJ whole genome shotgun (WGS) entry which is preliminary data.</text>
</comment>
<dbReference type="PANTHER" id="PTHR47642">
    <property type="entry name" value="ATP-DEPENDENT DNA HELICASE"/>
    <property type="match status" value="1"/>
</dbReference>
<dbReference type="GO" id="GO:0005524">
    <property type="term" value="F:ATP binding"/>
    <property type="evidence" value="ECO:0007669"/>
    <property type="project" value="UniProtKB-KW"/>
</dbReference>
<dbReference type="GO" id="GO:0000723">
    <property type="term" value="P:telomere maintenance"/>
    <property type="evidence" value="ECO:0007669"/>
    <property type="project" value="InterPro"/>
</dbReference>
<keyword evidence="4" id="KW-1185">Reference proteome</keyword>
<dbReference type="EC" id="5.6.2.3" evidence="1"/>
<keyword evidence="1" id="KW-0234">DNA repair</keyword>
<dbReference type="GO" id="GO:0043139">
    <property type="term" value="F:5'-3' DNA helicase activity"/>
    <property type="evidence" value="ECO:0007669"/>
    <property type="project" value="UniProtKB-EC"/>
</dbReference>
<dbReference type="OMA" id="TEMAHIT"/>
<keyword evidence="1" id="KW-0067">ATP-binding</keyword>
<dbReference type="GO" id="GO:0016887">
    <property type="term" value="F:ATP hydrolysis activity"/>
    <property type="evidence" value="ECO:0007669"/>
    <property type="project" value="RHEA"/>
</dbReference>
<proteinExistence type="inferred from homology"/>
<feature type="domain" description="DNA helicase Pif1-like DEAD-box helicase" evidence="2">
    <location>
        <begin position="246"/>
        <end position="456"/>
    </location>
</feature>
<dbReference type="Gene3D" id="3.40.50.300">
    <property type="entry name" value="P-loop containing nucleotide triphosphate hydrolases"/>
    <property type="match status" value="1"/>
</dbReference>
<dbReference type="InterPro" id="IPR010285">
    <property type="entry name" value="DNA_helicase_pif1-like_DEAD"/>
</dbReference>
<accession>A0A1C7MDK0</accession>
<dbReference type="Pfam" id="PF05970">
    <property type="entry name" value="PIF1"/>
    <property type="match status" value="1"/>
</dbReference>
<reference evidence="3 4" key="1">
    <citation type="submission" date="2016-03" db="EMBL/GenBank/DDBJ databases">
        <title>Whole genome sequencing of Grifola frondosa 9006-11.</title>
        <authorList>
            <person name="Min B."/>
            <person name="Park H."/>
            <person name="Kim J.-G."/>
            <person name="Cho H."/>
            <person name="Oh Y.-L."/>
            <person name="Kong W.-S."/>
            <person name="Choi I.-G."/>
        </authorList>
    </citation>
    <scope>NUCLEOTIDE SEQUENCE [LARGE SCALE GENOMIC DNA]</scope>
    <source>
        <strain evidence="3 4">9006-11</strain>
    </source>
</reference>
<dbReference type="STRING" id="5627.A0A1C7MDK0"/>